<sequence>MIRLEKQPVYGKIYQIRYSNRAALDMFRDTVVIQTYGKKLDGSIICTNETDLLQILKGLMYEKRDILLLSPSTLAITNDVYKMFRRLNSVGISLFMLTLQEKPVWYADLVASI</sequence>
<proteinExistence type="predicted"/>
<accession>A0A0B2UE72</accession>
<comment type="caution">
    <text evidence="1">The sequence shown here is derived from an EMBL/GenBank/DDBJ whole genome shotgun (WGS) entry which is preliminary data.</text>
</comment>
<organism evidence="1 2">
    <name type="scientific">Ordospora colligata OC4</name>
    <dbReference type="NCBI Taxonomy" id="1354746"/>
    <lineage>
        <taxon>Eukaryota</taxon>
        <taxon>Fungi</taxon>
        <taxon>Fungi incertae sedis</taxon>
        <taxon>Microsporidia</taxon>
        <taxon>Ordosporidae</taxon>
        <taxon>Ordospora</taxon>
    </lineage>
</organism>
<name>A0A0B2UE72_9MICR</name>
<evidence type="ECO:0000313" key="1">
    <source>
        <dbReference type="EMBL" id="KHN69376.1"/>
    </source>
</evidence>
<reference evidence="1 2" key="1">
    <citation type="journal article" date="2014" name="MBio">
        <title>The Ordospora colligata genome; evolution of extreme reduction in microsporidia and host-to-parasite horizontal gene transfer.</title>
        <authorList>
            <person name="Pombert J.-F."/>
            <person name="Haag K.L."/>
            <person name="Beidas S."/>
            <person name="Ebert D."/>
            <person name="Keeling P.J."/>
        </authorList>
    </citation>
    <scope>NUCLEOTIDE SEQUENCE [LARGE SCALE GENOMIC DNA]</scope>
    <source>
        <strain evidence="1 2">OC4</strain>
    </source>
</reference>
<dbReference type="OrthoDB" id="2189571at2759"/>
<dbReference type="AlphaFoldDB" id="A0A0B2UE72"/>
<dbReference type="RefSeq" id="XP_014563418.1">
    <property type="nucleotide sequence ID" value="XM_014707932.1"/>
</dbReference>
<protein>
    <submittedName>
        <fullName evidence="1">Uncharacterized protein</fullName>
    </submittedName>
</protein>
<dbReference type="EMBL" id="JOKQ01000008">
    <property type="protein sequence ID" value="KHN69376.1"/>
    <property type="molecule type" value="Genomic_DNA"/>
</dbReference>
<dbReference type="HOGENOM" id="CLU_2134259_0_0_1"/>
<dbReference type="Proteomes" id="UP000031056">
    <property type="component" value="Unassembled WGS sequence"/>
</dbReference>
<evidence type="ECO:0000313" key="2">
    <source>
        <dbReference type="Proteomes" id="UP000031056"/>
    </source>
</evidence>
<dbReference type="VEuPathDB" id="MicrosporidiaDB:M896_081120"/>
<keyword evidence="2" id="KW-1185">Reference proteome</keyword>
<dbReference type="GeneID" id="26262152"/>
<dbReference type="InParanoid" id="A0A0B2UE72"/>
<gene>
    <name evidence="1" type="ORF">M896_081120</name>
</gene>